<dbReference type="CTD" id="6754824"/>
<keyword evidence="3" id="KW-1185">Reference proteome</keyword>
<feature type="compositionally biased region" description="Polar residues" evidence="1">
    <location>
        <begin position="306"/>
        <end position="319"/>
    </location>
</feature>
<evidence type="ECO:0000256" key="1">
    <source>
        <dbReference type="SAM" id="MobiDB-lite"/>
    </source>
</evidence>
<organism evidence="2 3">
    <name type="scientific">Trichoplax adhaerens</name>
    <name type="common">Trichoplax reptans</name>
    <dbReference type="NCBI Taxonomy" id="10228"/>
    <lineage>
        <taxon>Eukaryota</taxon>
        <taxon>Metazoa</taxon>
        <taxon>Placozoa</taxon>
        <taxon>Uniplacotomia</taxon>
        <taxon>Trichoplacea</taxon>
        <taxon>Trichoplacidae</taxon>
        <taxon>Trichoplax</taxon>
    </lineage>
</organism>
<reference evidence="2 3" key="1">
    <citation type="journal article" date="2008" name="Nature">
        <title>The Trichoplax genome and the nature of placozoans.</title>
        <authorList>
            <person name="Srivastava M."/>
            <person name="Begovic E."/>
            <person name="Chapman J."/>
            <person name="Putnam N.H."/>
            <person name="Hellsten U."/>
            <person name="Kawashima T."/>
            <person name="Kuo A."/>
            <person name="Mitros T."/>
            <person name="Salamov A."/>
            <person name="Carpenter M.L."/>
            <person name="Signorovitch A.Y."/>
            <person name="Moreno M.A."/>
            <person name="Kamm K."/>
            <person name="Grimwood J."/>
            <person name="Schmutz J."/>
            <person name="Shapiro H."/>
            <person name="Grigoriev I.V."/>
            <person name="Buss L.W."/>
            <person name="Schierwater B."/>
            <person name="Dellaporta S.L."/>
            <person name="Rokhsar D.S."/>
        </authorList>
    </citation>
    <scope>NUCLEOTIDE SEQUENCE [LARGE SCALE GENOMIC DNA]</scope>
    <source>
        <strain evidence="2 3">Grell-BS-1999</strain>
    </source>
</reference>
<feature type="compositionally biased region" description="Acidic residues" evidence="1">
    <location>
        <begin position="325"/>
        <end position="336"/>
    </location>
</feature>
<feature type="compositionally biased region" description="Polar residues" evidence="1">
    <location>
        <begin position="197"/>
        <end position="207"/>
    </location>
</feature>
<feature type="compositionally biased region" description="Basic and acidic residues" evidence="1">
    <location>
        <begin position="393"/>
        <end position="421"/>
    </location>
</feature>
<feature type="region of interest" description="Disordered" evidence="1">
    <location>
        <begin position="132"/>
        <end position="229"/>
    </location>
</feature>
<feature type="compositionally biased region" description="Basic residues" evidence="1">
    <location>
        <begin position="209"/>
        <end position="218"/>
    </location>
</feature>
<dbReference type="GeneID" id="6754824"/>
<dbReference type="HOGENOM" id="CLU_467228_0_0_1"/>
<dbReference type="AlphaFoldDB" id="B3RYU1"/>
<feature type="compositionally biased region" description="Polar residues" evidence="1">
    <location>
        <begin position="168"/>
        <end position="187"/>
    </location>
</feature>
<dbReference type="RefSeq" id="XP_002113611.1">
    <property type="nucleotide sequence ID" value="XM_002113575.1"/>
</dbReference>
<accession>B3RYU1</accession>
<feature type="region of interest" description="Disordered" evidence="1">
    <location>
        <begin position="289"/>
        <end position="446"/>
    </location>
</feature>
<protein>
    <submittedName>
        <fullName evidence="2">Uncharacterized protein</fullName>
    </submittedName>
</protein>
<feature type="compositionally biased region" description="Polar residues" evidence="1">
    <location>
        <begin position="422"/>
        <end position="432"/>
    </location>
</feature>
<dbReference type="KEGG" id="tad:TRIADDRAFT_57215"/>
<evidence type="ECO:0000313" key="3">
    <source>
        <dbReference type="Proteomes" id="UP000009022"/>
    </source>
</evidence>
<dbReference type="EMBL" id="DS985246">
    <property type="protein sequence ID" value="EDV24085.1"/>
    <property type="molecule type" value="Genomic_DNA"/>
</dbReference>
<name>B3RYU1_TRIAD</name>
<sequence length="584" mass="64299">MAANGTCETNHTFVKSGDKIGKQTITQCTTETKVLDGEQEEFPVHVSELVKGGTKKGNRATKITRQQSLTARPSINARRGKLNLSLSVDQADSIYSANAPSLSPRRKWKEKEPFTFDEADLSYLERKENPLRLRNRSGSSSQALTSSSTSPGSISAKDLGKKSRCGSVDSNYKVNLRNTKRSQGITSRDSKPMLTKSPLTSSPSDSKVTLRKSLKSKKHLQERTPSAEDLADIKSNAASVKRYSVEATTLSVPTINGPQPSPGVIQKQKIQSKILKSATFVVNSPSMTNNVQEKKDTSPFFKFPDVNTSRNETNINQVKSSSSIDTDEDGSDDDTDIFSFGAEAQNSNVAHQDHGGKASTSPNKKRINGEEGIGNHKNSSDPHIATNGKISNHSKEKPSKNENLLRKRCNSEKLISKKDRTSTAVSPGNLNSDSDDQRDKMQAQIGRKQWNKTAAITYSSAWKTYFRIFGRILYKKIREKASDCGLNGDSNFPESHNKFDPNAGLPDWNTSNKDLCGIIDNLKDAYKYINMINHLVSLLDVLMVDKSSPSGDPFRIINAVLLKDVLNVTLIYGWNTFGPLTITT</sequence>
<dbReference type="InParanoid" id="B3RYU1"/>
<feature type="compositionally biased region" description="Low complexity" evidence="1">
    <location>
        <begin position="137"/>
        <end position="156"/>
    </location>
</feature>
<evidence type="ECO:0000313" key="2">
    <source>
        <dbReference type="EMBL" id="EDV24085.1"/>
    </source>
</evidence>
<proteinExistence type="predicted"/>
<gene>
    <name evidence="2" type="ORF">TRIADDRAFT_57215</name>
</gene>
<dbReference type="Proteomes" id="UP000009022">
    <property type="component" value="Unassembled WGS sequence"/>
</dbReference>